<evidence type="ECO:0000313" key="3">
    <source>
        <dbReference type="Proteomes" id="UP000694843"/>
    </source>
</evidence>
<dbReference type="PANTHER" id="PTHR43564">
    <property type="entry name" value="KYNURENINE FORMAMIDASE-LIKE PROTEIN"/>
    <property type="match status" value="1"/>
</dbReference>
<organism evidence="3 4">
    <name type="scientific">Hyalella azteca</name>
    <name type="common">Amphipod</name>
    <dbReference type="NCBI Taxonomy" id="294128"/>
    <lineage>
        <taxon>Eukaryota</taxon>
        <taxon>Metazoa</taxon>
        <taxon>Ecdysozoa</taxon>
        <taxon>Arthropoda</taxon>
        <taxon>Crustacea</taxon>
        <taxon>Multicrustacea</taxon>
        <taxon>Malacostraca</taxon>
        <taxon>Eumalacostraca</taxon>
        <taxon>Peracarida</taxon>
        <taxon>Amphipoda</taxon>
        <taxon>Senticaudata</taxon>
        <taxon>Talitrida</taxon>
        <taxon>Talitroidea</taxon>
        <taxon>Hyalellidae</taxon>
        <taxon>Hyalella</taxon>
    </lineage>
</organism>
<comment type="similarity">
    <text evidence="1">Belongs to the Cyclase 1 superfamily.</text>
</comment>
<protein>
    <submittedName>
        <fullName evidence="4">Isatin hydrolase</fullName>
    </submittedName>
</protein>
<evidence type="ECO:0000256" key="2">
    <source>
        <dbReference type="SAM" id="SignalP"/>
    </source>
</evidence>
<evidence type="ECO:0000256" key="1">
    <source>
        <dbReference type="ARBA" id="ARBA00007865"/>
    </source>
</evidence>
<dbReference type="GeneID" id="108677340"/>
<dbReference type="AlphaFoldDB" id="A0A8B7P7D3"/>
<dbReference type="SUPFAM" id="SSF102198">
    <property type="entry name" value="Putative cyclase"/>
    <property type="match status" value="1"/>
</dbReference>
<reference evidence="4" key="1">
    <citation type="submission" date="2025-08" db="UniProtKB">
        <authorList>
            <consortium name="RefSeq"/>
        </authorList>
    </citation>
    <scope>IDENTIFICATION</scope>
</reference>
<gene>
    <name evidence="4" type="primary">LOC108677340</name>
</gene>
<dbReference type="KEGG" id="hazt:108677340"/>
<dbReference type="RefSeq" id="XP_018021046.1">
    <property type="nucleotide sequence ID" value="XM_018165557.1"/>
</dbReference>
<feature type="signal peptide" evidence="2">
    <location>
        <begin position="1"/>
        <end position="18"/>
    </location>
</feature>
<accession>A0A8B7P7D3</accession>
<dbReference type="InterPro" id="IPR007325">
    <property type="entry name" value="KFase/CYL"/>
</dbReference>
<keyword evidence="3" id="KW-1185">Reference proteome</keyword>
<dbReference type="InterPro" id="IPR037175">
    <property type="entry name" value="KFase_sf"/>
</dbReference>
<dbReference type="PANTHER" id="PTHR43564:SF2">
    <property type="entry name" value="BLR6059 PROTEIN"/>
    <property type="match status" value="1"/>
</dbReference>
<dbReference type="OrthoDB" id="7108654at2759"/>
<keyword evidence="2" id="KW-0732">Signal</keyword>
<keyword evidence="4" id="KW-0378">Hydrolase</keyword>
<feature type="chain" id="PRO_5034537257" evidence="2">
    <location>
        <begin position="19"/>
        <end position="207"/>
    </location>
</feature>
<proteinExistence type="inferred from homology"/>
<dbReference type="GO" id="GO:0019441">
    <property type="term" value="P:L-tryptophan catabolic process to kynurenine"/>
    <property type="evidence" value="ECO:0007669"/>
    <property type="project" value="InterPro"/>
</dbReference>
<dbReference type="GO" id="GO:0004061">
    <property type="term" value="F:arylformamidase activity"/>
    <property type="evidence" value="ECO:0007669"/>
    <property type="project" value="InterPro"/>
</dbReference>
<dbReference type="Proteomes" id="UP000694843">
    <property type="component" value="Unplaced"/>
</dbReference>
<dbReference type="Pfam" id="PF04199">
    <property type="entry name" value="Cyclase"/>
    <property type="match status" value="1"/>
</dbReference>
<feature type="non-terminal residue" evidence="4">
    <location>
        <position position="207"/>
    </location>
</feature>
<dbReference type="OMA" id="EWITSSH"/>
<dbReference type="Gene3D" id="3.50.30.50">
    <property type="entry name" value="Putative cyclase"/>
    <property type="match status" value="1"/>
</dbReference>
<name>A0A8B7P7D3_HYAAZ</name>
<evidence type="ECO:0000313" key="4">
    <source>
        <dbReference type="RefSeq" id="XP_018021046.1"/>
    </source>
</evidence>
<sequence>MWLLPLLTVTTAVRLAAGQVELVELSYTYLDGAPTSPKLRPLELNVVKKGTNKFGIWVELNEFCSSEHSGTHIDAPVHFSRDGWSVDEIPVTRLYRRPGVMVDVSAQASKYQHLNNHEVGVRELERWEAAHGVIPDGAVVVVHTGWGRRARNITAYAGTDELETMNFPGLSLDAARWLAGHGHVHGHVDGIVGVGIDTLSLDVGSSV</sequence>